<accession>A0A246GAA3</accession>
<evidence type="ECO:0008006" key="3">
    <source>
        <dbReference type="Google" id="ProtNLM"/>
    </source>
</evidence>
<dbReference type="Proteomes" id="UP000198034">
    <property type="component" value="Unassembled WGS sequence"/>
</dbReference>
<dbReference type="EMBL" id="MTCY01000022">
    <property type="protein sequence ID" value="OWP76842.1"/>
    <property type="molecule type" value="Genomic_DNA"/>
</dbReference>
<organism evidence="1 2">
    <name type="scientific">Flavobacterium columnare</name>
    <dbReference type="NCBI Taxonomy" id="996"/>
    <lineage>
        <taxon>Bacteria</taxon>
        <taxon>Pseudomonadati</taxon>
        <taxon>Bacteroidota</taxon>
        <taxon>Flavobacteriia</taxon>
        <taxon>Flavobacteriales</taxon>
        <taxon>Flavobacteriaceae</taxon>
        <taxon>Flavobacterium</taxon>
    </lineage>
</organism>
<reference evidence="1 2" key="1">
    <citation type="journal article" date="2017" name="Infect. Genet. Evol.">
        <title>Comparative genome analysis of fish pathogen Flavobacterium columnare reveals extensive sequence diversity within the species.</title>
        <authorList>
            <person name="Kayansamruaj P."/>
            <person name="Dong H.T."/>
            <person name="Hirono I."/>
            <person name="Kondo H."/>
            <person name="Senapin S."/>
            <person name="Rodkhum C."/>
        </authorList>
    </citation>
    <scope>NUCLEOTIDE SEQUENCE [LARGE SCALE GENOMIC DNA]</scope>
    <source>
        <strain evidence="1 2">1214</strain>
    </source>
</reference>
<dbReference type="AlphaFoldDB" id="A0A246GAA3"/>
<name>A0A246GAA3_9FLAO</name>
<sequence length="139" mass="15501">MADITRNGKAYDSVDCEAFINGVPIEITSATYGNEQEHQLNWTMGQKPTSWSSGKRTPSCTIGIMMHDIVPIELASQGGSILDIKPFWMIFTFTNEFNVIVTDKVLVKFQNEGREVTGEMGLKKEYTMFALDVKLNVAA</sequence>
<evidence type="ECO:0000313" key="1">
    <source>
        <dbReference type="EMBL" id="OWP76842.1"/>
    </source>
</evidence>
<comment type="caution">
    <text evidence="1">The sequence shown here is derived from an EMBL/GenBank/DDBJ whole genome shotgun (WGS) entry which is preliminary data.</text>
</comment>
<proteinExistence type="predicted"/>
<gene>
    <name evidence="1" type="ORF">BWK62_08620</name>
</gene>
<evidence type="ECO:0000313" key="2">
    <source>
        <dbReference type="Proteomes" id="UP000198034"/>
    </source>
</evidence>
<protein>
    <recommendedName>
        <fullName evidence="3">Phage tail protein</fullName>
    </recommendedName>
</protein>